<organism evidence="1">
    <name type="scientific">Schlesneria paludicola</name>
    <dbReference type="NCBI Taxonomy" id="360056"/>
    <lineage>
        <taxon>Bacteria</taxon>
        <taxon>Pseudomonadati</taxon>
        <taxon>Planctomycetota</taxon>
        <taxon>Planctomycetia</taxon>
        <taxon>Planctomycetales</taxon>
        <taxon>Planctomycetaceae</taxon>
        <taxon>Schlesneria</taxon>
    </lineage>
</organism>
<dbReference type="Pfam" id="PF06293">
    <property type="entry name" value="Kdo"/>
    <property type="match status" value="1"/>
</dbReference>
<evidence type="ECO:0008006" key="2">
    <source>
        <dbReference type="Google" id="ProtNLM"/>
    </source>
</evidence>
<dbReference type="AlphaFoldDB" id="A0A7C4LJL6"/>
<accession>A0A7C4LJL6</accession>
<comment type="caution">
    <text evidence="1">The sequence shown here is derived from an EMBL/GenBank/DDBJ whole genome shotgun (WGS) entry which is preliminary data.</text>
</comment>
<dbReference type="EMBL" id="DSVQ01000006">
    <property type="protein sequence ID" value="HGT38254.1"/>
    <property type="molecule type" value="Genomic_DNA"/>
</dbReference>
<name>A0A7C4LJL6_9PLAN</name>
<dbReference type="SUPFAM" id="SSF56112">
    <property type="entry name" value="Protein kinase-like (PK-like)"/>
    <property type="match status" value="1"/>
</dbReference>
<gene>
    <name evidence="1" type="ORF">ENS64_03165</name>
</gene>
<dbReference type="InterPro" id="IPR011009">
    <property type="entry name" value="Kinase-like_dom_sf"/>
</dbReference>
<sequence length="272" mass="31325">MPDIAVVQWDHGRLRVNAAFAGWLEQLHLTTWDAFAQLCGGTVYRRVGQRVTSRLVLGTGVLQRTVFLKRHGRLPWRERWKAWTRLQTPIWGARPEWDALLQFHRLGIPTLTPIACGEEAGSSFLLTEAFEPSERLDHWLANGRQSAGWTAAKRRLGRTLARMVRQMHDAGWHHQDLYLCHILRPSHPAAADQLHMIDLGRVQRHGRMGARRWIIKDLAQLNFSAQGASRADRLRFLMTYLNRPLGARDKWLVRSILRKSARIAAHTRKKGL</sequence>
<evidence type="ECO:0000313" key="1">
    <source>
        <dbReference type="EMBL" id="HGT38254.1"/>
    </source>
</evidence>
<proteinExistence type="predicted"/>
<protein>
    <recommendedName>
        <fullName evidence="2">Lipopolysaccharide core heptose(I) kinase RfaP</fullName>
    </recommendedName>
</protein>
<reference evidence="1" key="1">
    <citation type="journal article" date="2020" name="mSystems">
        <title>Genome- and Community-Level Interaction Insights into Carbon Utilization and Element Cycling Functions of Hydrothermarchaeota in Hydrothermal Sediment.</title>
        <authorList>
            <person name="Zhou Z."/>
            <person name="Liu Y."/>
            <person name="Xu W."/>
            <person name="Pan J."/>
            <person name="Luo Z.H."/>
            <person name="Li M."/>
        </authorList>
    </citation>
    <scope>NUCLEOTIDE SEQUENCE [LARGE SCALE GENOMIC DNA]</scope>
    <source>
        <strain evidence="1">SpSt-508</strain>
    </source>
</reference>